<dbReference type="InterPro" id="IPR025483">
    <property type="entry name" value="Lipase_euk"/>
</dbReference>
<protein>
    <recommendedName>
        <fullName evidence="2">Lipase</fullName>
    </recommendedName>
</protein>
<dbReference type="FunFam" id="3.40.50.1820:FF:000179">
    <property type="entry name" value="Lipase"/>
    <property type="match status" value="1"/>
</dbReference>
<evidence type="ECO:0000256" key="4">
    <source>
        <dbReference type="SAM" id="SignalP"/>
    </source>
</evidence>
<feature type="domain" description="Partial AB-hydrolase lipase" evidence="5">
    <location>
        <begin position="27"/>
        <end position="91"/>
    </location>
</feature>
<dbReference type="GO" id="GO:0016042">
    <property type="term" value="P:lipid catabolic process"/>
    <property type="evidence" value="ECO:0007669"/>
    <property type="project" value="UniProtKB-KW"/>
</dbReference>
<feature type="signal peptide" evidence="4">
    <location>
        <begin position="1"/>
        <end position="18"/>
    </location>
</feature>
<keyword evidence="2" id="KW-0442">Lipid degradation</keyword>
<dbReference type="GO" id="GO:0016788">
    <property type="term" value="F:hydrolase activity, acting on ester bonds"/>
    <property type="evidence" value="ECO:0007669"/>
    <property type="project" value="InterPro"/>
</dbReference>
<keyword evidence="7" id="KW-1185">Reference proteome</keyword>
<evidence type="ECO:0000313" key="7">
    <source>
        <dbReference type="Proteomes" id="UP000494206"/>
    </source>
</evidence>
<feature type="active site" description="Nucleophile" evidence="3">
    <location>
        <position position="166"/>
    </location>
</feature>
<dbReference type="SUPFAM" id="SSF53474">
    <property type="entry name" value="alpha/beta-Hydrolases"/>
    <property type="match status" value="1"/>
</dbReference>
<dbReference type="InterPro" id="IPR006693">
    <property type="entry name" value="AB_hydrolase_lipase"/>
</dbReference>
<proteinExistence type="inferred from homology"/>
<feature type="active site" description="Charge relay system" evidence="3">
    <location>
        <position position="342"/>
    </location>
</feature>
<dbReference type="InterPro" id="IPR029058">
    <property type="entry name" value="AB_hydrolase_fold"/>
</dbReference>
<comment type="caution">
    <text evidence="6">The sequence shown here is derived from an EMBL/GenBank/DDBJ whole genome shotgun (WGS) entry which is preliminary data.</text>
</comment>
<keyword evidence="4" id="KW-0732">Signal</keyword>
<dbReference type="AlphaFoldDB" id="A0A8S1E9Z7"/>
<evidence type="ECO:0000313" key="6">
    <source>
        <dbReference type="EMBL" id="CAB3396845.1"/>
    </source>
</evidence>
<comment type="similarity">
    <text evidence="1 2">Belongs to the AB hydrolase superfamily. Lipase family.</text>
</comment>
<dbReference type="Proteomes" id="UP000494206">
    <property type="component" value="Unassembled WGS sequence"/>
</dbReference>
<feature type="chain" id="PRO_5035917874" description="Lipase" evidence="4">
    <location>
        <begin position="19"/>
        <end position="403"/>
    </location>
</feature>
<dbReference type="Pfam" id="PF04083">
    <property type="entry name" value="Abhydro_lipase"/>
    <property type="match status" value="1"/>
</dbReference>
<keyword evidence="2" id="KW-0378">Hydrolase</keyword>
<gene>
    <name evidence="6" type="ORF">CBOVIS_LOCUS346</name>
</gene>
<name>A0A8S1E9Z7_9PELO</name>
<organism evidence="6 7">
    <name type="scientific">Caenorhabditis bovis</name>
    <dbReference type="NCBI Taxonomy" id="2654633"/>
    <lineage>
        <taxon>Eukaryota</taxon>
        <taxon>Metazoa</taxon>
        <taxon>Ecdysozoa</taxon>
        <taxon>Nematoda</taxon>
        <taxon>Chromadorea</taxon>
        <taxon>Rhabditida</taxon>
        <taxon>Rhabditina</taxon>
        <taxon>Rhabditomorpha</taxon>
        <taxon>Rhabditoidea</taxon>
        <taxon>Rhabditidae</taxon>
        <taxon>Peloderinae</taxon>
        <taxon>Caenorhabditis</taxon>
    </lineage>
</organism>
<reference evidence="6 7" key="1">
    <citation type="submission" date="2020-04" db="EMBL/GenBank/DDBJ databases">
        <authorList>
            <person name="Laetsch R D."/>
            <person name="Stevens L."/>
            <person name="Kumar S."/>
            <person name="Blaxter L. M."/>
        </authorList>
    </citation>
    <scope>NUCLEOTIDE SEQUENCE [LARGE SCALE GENOMIC DNA]</scope>
</reference>
<evidence type="ECO:0000256" key="2">
    <source>
        <dbReference type="PIRNR" id="PIRNR000862"/>
    </source>
</evidence>
<dbReference type="PANTHER" id="PTHR11005">
    <property type="entry name" value="LYSOSOMAL ACID LIPASE-RELATED"/>
    <property type="match status" value="1"/>
</dbReference>
<evidence type="ECO:0000256" key="1">
    <source>
        <dbReference type="ARBA" id="ARBA00010701"/>
    </source>
</evidence>
<accession>A0A8S1E9Z7</accession>
<dbReference type="PIRSF" id="PIRSF000862">
    <property type="entry name" value="Steryl_ester_lip"/>
    <property type="match status" value="1"/>
</dbReference>
<feature type="active site" description="Charge relay system" evidence="3">
    <location>
        <position position="373"/>
    </location>
</feature>
<evidence type="ECO:0000256" key="3">
    <source>
        <dbReference type="PIRSR" id="PIRSR000862-1"/>
    </source>
</evidence>
<keyword evidence="2" id="KW-0443">Lipid metabolism</keyword>
<dbReference type="EMBL" id="CADEPM010000001">
    <property type="protein sequence ID" value="CAB3396845.1"/>
    <property type="molecule type" value="Genomic_DNA"/>
</dbReference>
<dbReference type="Gene3D" id="3.40.50.1820">
    <property type="entry name" value="alpha/beta hydrolase"/>
    <property type="match status" value="1"/>
</dbReference>
<sequence length="403" mass="45621">MTIFGFIQLLWLVAISRASDPEDNMSVAQIIAHHGYPVERHFVKTADGYINEVQRIPHGRDDRNVRPCAKRPVVYCMHGLFSSGAQFVMNLPSQSTAFVMADAGFDVWIGNLRGTEYGMNHTTLSIFSQHFWNFSLYDHSHHDLKSQVEYILNVTDQPSLFYIGHSQGTTVMFMRLAEADAQWQKKIRTFYGLAPSAGFKTPFYPFVLLEIPAIQDIIQFALDGKLGIFPIFLPKPFQVALSKLCAIPGVNQICGLILSASDGIERLGQVNTTRLPLFLRHFPSRTSTLNLLHWTQAFKYHGLRHLDLGRERNMRLYGKPEAPSFDLSNIVTPTILYYSSDDNIADARDAVEVILKRMGPGLKQSIKIDHFSHLDYAIGLRATDAIYKPIVYSMYEDINKNGC</sequence>
<evidence type="ECO:0000259" key="5">
    <source>
        <dbReference type="Pfam" id="PF04083"/>
    </source>
</evidence>
<dbReference type="OrthoDB" id="9974421at2759"/>